<organism evidence="1 2">
    <name type="scientific">Entomophthora muscae</name>
    <dbReference type="NCBI Taxonomy" id="34485"/>
    <lineage>
        <taxon>Eukaryota</taxon>
        <taxon>Fungi</taxon>
        <taxon>Fungi incertae sedis</taxon>
        <taxon>Zoopagomycota</taxon>
        <taxon>Entomophthoromycotina</taxon>
        <taxon>Entomophthoromycetes</taxon>
        <taxon>Entomophthorales</taxon>
        <taxon>Entomophthoraceae</taxon>
        <taxon>Entomophthora</taxon>
    </lineage>
</organism>
<name>A0ACC2UHM3_9FUNG</name>
<evidence type="ECO:0000313" key="1">
    <source>
        <dbReference type="EMBL" id="KAJ9086323.1"/>
    </source>
</evidence>
<sequence length="197" mass="22435">MSSLLLFERAKFRVLCVEAAATRKEFLTSSLEEAWASPEVSKIAPEESLVEVKAAVEELYSDYFAREETPAQGNWVYAWNSWNLLLGFNEILQQVKDRVNCEVEVLRNREEKSAKIMACWRDDNKVLSHKIASLETWIHHTKGVIHQIETGDAPPFQAKPYRKSRVEDARVSKELKQLLDAGLNALSQSPWVSPCSS</sequence>
<comment type="caution">
    <text evidence="1">The sequence shown here is derived from an EMBL/GenBank/DDBJ whole genome shotgun (WGS) entry which is preliminary data.</text>
</comment>
<reference evidence="1" key="1">
    <citation type="submission" date="2022-04" db="EMBL/GenBank/DDBJ databases">
        <title>Genome of the entomopathogenic fungus Entomophthora muscae.</title>
        <authorList>
            <person name="Elya C."/>
            <person name="Lovett B.R."/>
            <person name="Lee E."/>
            <person name="Macias A.M."/>
            <person name="Hajek A.E."/>
            <person name="De Bivort B.L."/>
            <person name="Kasson M.T."/>
            <person name="De Fine Licht H.H."/>
            <person name="Stajich J.E."/>
        </authorList>
    </citation>
    <scope>NUCLEOTIDE SEQUENCE</scope>
    <source>
        <strain evidence="1">Berkeley</strain>
    </source>
</reference>
<keyword evidence="2" id="KW-1185">Reference proteome</keyword>
<protein>
    <submittedName>
        <fullName evidence="1">Uncharacterized protein</fullName>
    </submittedName>
</protein>
<gene>
    <name evidence="1" type="ORF">DSO57_1005313</name>
</gene>
<dbReference type="Proteomes" id="UP001165960">
    <property type="component" value="Unassembled WGS sequence"/>
</dbReference>
<accession>A0ACC2UHM3</accession>
<dbReference type="EMBL" id="QTSX02000724">
    <property type="protein sequence ID" value="KAJ9086323.1"/>
    <property type="molecule type" value="Genomic_DNA"/>
</dbReference>
<proteinExistence type="predicted"/>
<evidence type="ECO:0000313" key="2">
    <source>
        <dbReference type="Proteomes" id="UP001165960"/>
    </source>
</evidence>